<dbReference type="OMA" id="WEMPVLI"/>
<dbReference type="EnsemblPlants" id="Pp3c11_2170V3.2">
    <property type="protein sequence ID" value="Pp3c11_2170V3.2"/>
    <property type="gene ID" value="Pp3c11_2170"/>
</dbReference>
<dbReference type="PANTHER" id="PTHR15157:SF25">
    <property type="entry name" value="OS07G0418000 PROTEIN"/>
    <property type="match status" value="1"/>
</dbReference>
<dbReference type="OrthoDB" id="417952at2759"/>
<accession>A9S0G7</accession>
<dbReference type="AlphaFoldDB" id="A9S0G7"/>
<dbReference type="GO" id="GO:0000323">
    <property type="term" value="C:lytic vacuole"/>
    <property type="evidence" value="ECO:0000318"/>
    <property type="project" value="GO_Central"/>
</dbReference>
<reference evidence="1 3" key="2">
    <citation type="journal article" date="2018" name="Plant J.">
        <title>The Physcomitrella patens chromosome-scale assembly reveals moss genome structure and evolution.</title>
        <authorList>
            <person name="Lang D."/>
            <person name="Ullrich K.K."/>
            <person name="Murat F."/>
            <person name="Fuchs J."/>
            <person name="Jenkins J."/>
            <person name="Haas F.B."/>
            <person name="Piednoel M."/>
            <person name="Gundlach H."/>
            <person name="Van Bel M."/>
            <person name="Meyberg R."/>
            <person name="Vives C."/>
            <person name="Morata J."/>
            <person name="Symeonidi A."/>
            <person name="Hiss M."/>
            <person name="Muchero W."/>
            <person name="Kamisugi Y."/>
            <person name="Saleh O."/>
            <person name="Blanc G."/>
            <person name="Decker E.L."/>
            <person name="van Gessel N."/>
            <person name="Grimwood J."/>
            <person name="Hayes R.D."/>
            <person name="Graham S.W."/>
            <person name="Gunter L.E."/>
            <person name="McDaniel S.F."/>
            <person name="Hoernstein S.N.W."/>
            <person name="Larsson A."/>
            <person name="Li F.W."/>
            <person name="Perroud P.F."/>
            <person name="Phillips J."/>
            <person name="Ranjan P."/>
            <person name="Rokshar D.S."/>
            <person name="Rothfels C.J."/>
            <person name="Schneider L."/>
            <person name="Shu S."/>
            <person name="Stevenson D.W."/>
            <person name="Thummler F."/>
            <person name="Tillich M."/>
            <person name="Villarreal Aguilar J.C."/>
            <person name="Widiez T."/>
            <person name="Wong G.K."/>
            <person name="Wymore A."/>
            <person name="Zhang Y."/>
            <person name="Zimmer A.D."/>
            <person name="Quatrano R.S."/>
            <person name="Mayer K.F.X."/>
            <person name="Goodstein D."/>
            <person name="Casacuberta J.M."/>
            <person name="Vandepoele K."/>
            <person name="Reski R."/>
            <person name="Cuming A.C."/>
            <person name="Tuskan G.A."/>
            <person name="Maumus F."/>
            <person name="Salse J."/>
            <person name="Schmutz J."/>
            <person name="Rensing S.A."/>
        </authorList>
    </citation>
    <scope>NUCLEOTIDE SEQUENCE [LARGE SCALE GENOMIC DNA]</scope>
    <source>
        <strain evidence="2 3">cv. Gransden 2004</strain>
    </source>
</reference>
<dbReference type="PANTHER" id="PTHR15157">
    <property type="entry name" value="UV RADIATION RESISTANCE-ASSOCIATED GENE PROTEIN"/>
    <property type="match status" value="1"/>
</dbReference>
<name>A9S0G7_PHYPA</name>
<gene>
    <name evidence="2" type="primary">LOC112288327</name>
    <name evidence="1" type="ORF">PHYPA_014481</name>
</gene>
<dbReference type="GO" id="GO:0035493">
    <property type="term" value="P:SNARE complex assembly"/>
    <property type="evidence" value="ECO:0000318"/>
    <property type="project" value="GO_Central"/>
</dbReference>
<sequence>MGHLYALDFDGVLCDSCGESSISAVKAAQIRYPELFAGMDAATETWILDTMRVVRPVVETGYENVLLVRLLLEIKAPHLRKTLVAGKLSVDDILADWEHGIKPVLMKEWSENKEELVDLFGKVRDDWLEHDLRGWIGANRFYPGTADALKFSSSTLFIVTTKQARFASALLREIGGIDFPMDRIYGLGSGPKVEVLKKLQERPEHEGLTLHFVEDRLATLRNVIKTPALDNWHLYLGTWGYNTQSERDEAESISRIHVVDLPDFCAKLK</sequence>
<dbReference type="eggNOG" id="ENOG502QWNX">
    <property type="taxonomic scope" value="Eukaryota"/>
</dbReference>
<dbReference type="GeneID" id="112288327"/>
<dbReference type="FunCoup" id="A9S0G7">
    <property type="interactions" value="1249"/>
</dbReference>
<organism evidence="1">
    <name type="scientific">Physcomitrium patens</name>
    <name type="common">Spreading-leaved earth moss</name>
    <name type="synonym">Physcomitrella patens</name>
    <dbReference type="NCBI Taxonomy" id="3218"/>
    <lineage>
        <taxon>Eukaryota</taxon>
        <taxon>Viridiplantae</taxon>
        <taxon>Streptophyta</taxon>
        <taxon>Embryophyta</taxon>
        <taxon>Bryophyta</taxon>
        <taxon>Bryophytina</taxon>
        <taxon>Bryopsida</taxon>
        <taxon>Funariidae</taxon>
        <taxon>Funariales</taxon>
        <taxon>Funariaceae</taxon>
        <taxon>Physcomitrium</taxon>
    </lineage>
</organism>
<reference evidence="1 3" key="1">
    <citation type="journal article" date="2008" name="Science">
        <title>The Physcomitrella genome reveals evolutionary insights into the conquest of land by plants.</title>
        <authorList>
            <person name="Rensing S."/>
            <person name="Lang D."/>
            <person name="Zimmer A."/>
            <person name="Terry A."/>
            <person name="Salamov A."/>
            <person name="Shapiro H."/>
            <person name="Nishiyama T."/>
            <person name="Perroud P.-F."/>
            <person name="Lindquist E."/>
            <person name="Kamisugi Y."/>
            <person name="Tanahashi T."/>
            <person name="Sakakibara K."/>
            <person name="Fujita T."/>
            <person name="Oishi K."/>
            <person name="Shin-I T."/>
            <person name="Kuroki Y."/>
            <person name="Toyoda A."/>
            <person name="Suzuki Y."/>
            <person name="Hashimoto A."/>
            <person name="Yamaguchi K."/>
            <person name="Sugano A."/>
            <person name="Kohara Y."/>
            <person name="Fujiyama A."/>
            <person name="Anterola A."/>
            <person name="Aoki S."/>
            <person name="Ashton N."/>
            <person name="Barbazuk W.B."/>
            <person name="Barker E."/>
            <person name="Bennetzen J."/>
            <person name="Bezanilla M."/>
            <person name="Blankenship R."/>
            <person name="Cho S.H."/>
            <person name="Dutcher S."/>
            <person name="Estelle M."/>
            <person name="Fawcett J.A."/>
            <person name="Gundlach H."/>
            <person name="Hanada K."/>
            <person name="Heyl A."/>
            <person name="Hicks K.A."/>
            <person name="Hugh J."/>
            <person name="Lohr M."/>
            <person name="Mayer K."/>
            <person name="Melkozernov A."/>
            <person name="Murata T."/>
            <person name="Nelson D."/>
            <person name="Pils B."/>
            <person name="Prigge M."/>
            <person name="Reiss B."/>
            <person name="Renner T."/>
            <person name="Rombauts S."/>
            <person name="Rushton P."/>
            <person name="Sanderfoot A."/>
            <person name="Schween G."/>
            <person name="Shiu S.-H."/>
            <person name="Stueber K."/>
            <person name="Theodoulou F.L."/>
            <person name="Tu H."/>
            <person name="Van de Peer Y."/>
            <person name="Verrier P.J."/>
            <person name="Waters E."/>
            <person name="Wood A."/>
            <person name="Yang L."/>
            <person name="Cove D."/>
            <person name="Cuming A."/>
            <person name="Hasebe M."/>
            <person name="Lucas S."/>
            <person name="Mishler D.B."/>
            <person name="Reski R."/>
            <person name="Grigoriev I."/>
            <person name="Quatrano R.S."/>
            <person name="Boore J.L."/>
        </authorList>
    </citation>
    <scope>NUCLEOTIDE SEQUENCE [LARGE SCALE GENOMIC DNA]</scope>
    <source>
        <strain evidence="2 3">cv. Gransden 2004</strain>
    </source>
</reference>
<reference evidence="2" key="3">
    <citation type="submission" date="2020-12" db="UniProtKB">
        <authorList>
            <consortium name="EnsemblPlants"/>
        </authorList>
    </citation>
    <scope>IDENTIFICATION</scope>
</reference>
<evidence type="ECO:0000313" key="1">
    <source>
        <dbReference type="EMBL" id="PNR44711.1"/>
    </source>
</evidence>
<dbReference type="InterPro" id="IPR036412">
    <property type="entry name" value="HAD-like_sf"/>
</dbReference>
<dbReference type="Proteomes" id="UP000006727">
    <property type="component" value="Chromosome 11"/>
</dbReference>
<dbReference type="EMBL" id="ABEU02000011">
    <property type="protein sequence ID" value="PNR44711.1"/>
    <property type="molecule type" value="Genomic_DNA"/>
</dbReference>
<dbReference type="GO" id="GO:0000149">
    <property type="term" value="F:SNARE binding"/>
    <property type="evidence" value="ECO:0000318"/>
    <property type="project" value="GO_Central"/>
</dbReference>
<keyword evidence="3" id="KW-1185">Reference proteome</keyword>
<dbReference type="KEGG" id="ppp:112288327"/>
<dbReference type="Gramene" id="Pp3c11_2170V3.2">
    <property type="protein sequence ID" value="Pp3c11_2170V3.2"/>
    <property type="gene ID" value="Pp3c11_2170"/>
</dbReference>
<protein>
    <submittedName>
        <fullName evidence="1 2">Uncharacterized protein</fullName>
    </submittedName>
</protein>
<evidence type="ECO:0000313" key="2">
    <source>
        <dbReference type="EnsemblPlants" id="Pp3c11_2170V3.1"/>
    </source>
</evidence>
<dbReference type="EnsemblPlants" id="Pp3c11_2170V3.1">
    <property type="protein sequence ID" value="Pp3c11_2170V3.1"/>
    <property type="gene ID" value="Pp3c11_2170"/>
</dbReference>
<dbReference type="PaxDb" id="3218-PP1S39_256V6.1"/>
<dbReference type="Gramene" id="Pp3c11_2170V3.1">
    <property type="protein sequence ID" value="Pp3c11_2170V3.1"/>
    <property type="gene ID" value="Pp3c11_2170"/>
</dbReference>
<dbReference type="GO" id="GO:0005768">
    <property type="term" value="C:endosome"/>
    <property type="evidence" value="ECO:0000318"/>
    <property type="project" value="GO_Central"/>
</dbReference>
<dbReference type="HOGENOM" id="CLU_072689_0_0_1"/>
<dbReference type="RefSeq" id="XP_024388197.1">
    <property type="nucleotide sequence ID" value="XM_024532429.2"/>
</dbReference>
<evidence type="ECO:0000313" key="3">
    <source>
        <dbReference type="Proteomes" id="UP000006727"/>
    </source>
</evidence>
<proteinExistence type="predicted"/>
<dbReference type="SUPFAM" id="SSF56784">
    <property type="entry name" value="HAD-like"/>
    <property type="match status" value="1"/>
</dbReference>